<dbReference type="Pfam" id="PF18334">
    <property type="entry name" value="XRN1_D2_D3"/>
    <property type="match status" value="1"/>
</dbReference>
<dbReference type="Pfam" id="PF18332">
    <property type="entry name" value="XRN1_D1"/>
    <property type="match status" value="1"/>
</dbReference>
<dbReference type="Gene3D" id="1.25.40.1050">
    <property type="match status" value="1"/>
</dbReference>
<keyword evidence="3 6" id="KW-0540">Nuclease</keyword>
<dbReference type="GO" id="GO:0016075">
    <property type="term" value="P:rRNA catabolic process"/>
    <property type="evidence" value="ECO:0007669"/>
    <property type="project" value="TreeGrafter"/>
</dbReference>
<evidence type="ECO:0000313" key="13">
    <source>
        <dbReference type="EMBL" id="CED84832.1"/>
    </source>
</evidence>
<dbReference type="GO" id="GO:0004534">
    <property type="term" value="F:5'-3' RNA exonuclease activity"/>
    <property type="evidence" value="ECO:0007669"/>
    <property type="project" value="TreeGrafter"/>
</dbReference>
<feature type="domain" description="Exoribonuclease Xrn1 D2/D3" evidence="12">
    <location>
        <begin position="962"/>
        <end position="1182"/>
    </location>
</feature>
<comment type="subcellular location">
    <subcellularLocation>
        <location evidence="6">Cytoplasm</location>
    </subcellularLocation>
</comment>
<feature type="domain" description="Xrn1 helical" evidence="9">
    <location>
        <begin position="520"/>
        <end position="729"/>
    </location>
</feature>
<dbReference type="Gene3D" id="3.40.50.12390">
    <property type="match status" value="2"/>
</dbReference>
<dbReference type="EC" id="3.1.13.-" evidence="6"/>
<dbReference type="InterPro" id="IPR004859">
    <property type="entry name" value="Xrn1_N"/>
</dbReference>
<dbReference type="InterPro" id="IPR040992">
    <property type="entry name" value="XRN1_D1"/>
</dbReference>
<dbReference type="CDD" id="cd18673">
    <property type="entry name" value="PIN_XRN1-2-like"/>
    <property type="match status" value="1"/>
</dbReference>
<dbReference type="FunFam" id="3.40.50.12390:FF:000002">
    <property type="entry name" value="5'-3' exoribonuclease 1"/>
    <property type="match status" value="1"/>
</dbReference>
<accession>A0A0F7SRN3</accession>
<keyword evidence="6" id="KW-0866">Nonsense-mediated mRNA decay</keyword>
<feature type="domain" description="Xrn1 N-terminal" evidence="8">
    <location>
        <begin position="1"/>
        <end position="229"/>
    </location>
</feature>
<dbReference type="EMBL" id="LN483166">
    <property type="protein sequence ID" value="CED84832.1"/>
    <property type="molecule type" value="Genomic_DNA"/>
</dbReference>
<feature type="domain" description="5'-3' exoribonuclease 1 SH3-like" evidence="10">
    <location>
        <begin position="1207"/>
        <end position="1275"/>
    </location>
</feature>
<evidence type="ECO:0000259" key="10">
    <source>
        <dbReference type="Pfam" id="PF18129"/>
    </source>
</evidence>
<evidence type="ECO:0000259" key="11">
    <source>
        <dbReference type="Pfam" id="PF18332"/>
    </source>
</evidence>
<dbReference type="InterPro" id="IPR016494">
    <property type="entry name" value="5_3_exoribonuclease_1"/>
</dbReference>
<dbReference type="PANTHER" id="PTHR12341">
    <property type="entry name" value="5'-&gt;3' EXORIBONUCLEASE"/>
    <property type="match status" value="1"/>
</dbReference>
<dbReference type="FunFam" id="1.25.40.1050:FF:000002">
    <property type="entry name" value="5'-3' exoribonuclease"/>
    <property type="match status" value="1"/>
</dbReference>
<comment type="similarity">
    <text evidence="1">Belongs to the 5'-3' exonuclease family. XRN2/RAT1 subfamily.</text>
</comment>
<name>A0A0F7SRN3_PHARH</name>
<dbReference type="Pfam" id="PF03159">
    <property type="entry name" value="XRN_N"/>
    <property type="match status" value="1"/>
</dbReference>
<dbReference type="InterPro" id="IPR041412">
    <property type="entry name" value="Xrn1_helical"/>
</dbReference>
<sequence length="1449" mass="163043">MGIPKFFRYISERYPLTSELIDDKSIPMFDNLYLDMNGIIHNCTHPPSSEGDASFRLTEEQMVVAIFAYIEHLFSKIKPQKVFFMAVDGVAPRAKMNQQRSRRFRTAQEAKELEEKALRKGEEMPKEPAFDSNCITPGTPFMTRLSKHLQYFVNKKIAEDTEWRGVEVILSGHDVPGEGEHKIQEYIRLSKAQPKYNPNTRHCLYGLDADLIMLGLLSHDPHFCLLREEVTFGRKSKKSGGLETQNFYLMHLSLLREYLDLEFSSLRLTDGNSTNGNASHPSLPFEYDLEKIIDDFILMAVFVGNDFLPHLPDLHINQGAMELIWGIYKKVLPHAGGYMNESGKINVQRLQLVLDELAKFEIDTFEKHYADASWKSGRHPAPKAKKEIVAFEMARNRGGLVLTKSQKTLFDQIKEFIRSHPQPSSADQLTLVLPFFSISDRQVLQDIADSLHLSLDWDPSEVELSGEPSVVLSFQDAADEGESEIELDADEEGREAIERVLKKWEAAEVIDPEGGPNSFENGSGKDAKKSKKKAKKEPEQPDEEEYDKLLLDQMDEWKLAYYRDKLEFSLKDDHHQIDDLVYNYVEGLQWVMYYYYAGVASWGWYYKYHYAPRISDLKNVDKMSFKFDYGKPFKPFEQLMGVLPYASRSHLPEAYRDLMSDPNSPILDFYPTEFEADMNGKKQEWEAVVKIPFIDETRLLKAMASREHRLTPDEAARNTHGSSFRFIHDDSIDAPYPSSLSGFFPIIARARSRTETFTMPSLDGLELIEGLLKGVQLGASALAGFPSVNTLPQHAQLGFHGVNVHNSDSKNQSMVISIENVWEGQKIEDVARKMIGKRTFTGWPFLREGLVVAVSDELFRYTLASVGGKKKVVSSPQDGAARMSWKRKADGIEHRYSKRFGILTGDIDVLLHVRPLKGLKRTEDGAFVKEYQDNEIETALQLSVPEVECEDERYTEKPPVRIQDEFPLGERVFFLGEHFYGSPAQVSQTTDTTVSLKLAYFPSETRDVALFRDAVARRHSGNYYPSHHVSRQLRISGLALSRITSSLFVVNSQGNKANLGLNLKFEGKSMKVLGYSRKSANGWEYSDQAIKLIQEYMEAFPQVFANLETRHDGGFPTASQFFPREREPDQLVADIKKWFATKKINNLEPVSLLAEQMESETIKVVENLADELNKKRVNEPIKPAILQGLPRQSILKPDHSRFRLQEQKFALGDRVVMVDVAGTGGVPLGLKGIIVSVNTATVDVVWDSGFLGGSNLGHRCSEFKGSNIPFYACLNLTTPQFVVSKNPKPAVAPQVPFAVPHHMARPNSFFKPAPPRSAKAPVTILGRPNKEAARVAPDVPYTNVAQGLRPSQVPETPMSHKQNMQATLNSFSGASRGGRGRPSPHVNQSHQGQQDNVSRPPVASSYSHVPPPSVSTRPSGQQGNRGRGGGRGGRGGRGRPHSEAAPAQV</sequence>
<evidence type="ECO:0000256" key="5">
    <source>
        <dbReference type="ARBA" id="ARBA00022839"/>
    </source>
</evidence>
<proteinExistence type="inferred from homology"/>
<dbReference type="Gene3D" id="2.30.30.30">
    <property type="match status" value="1"/>
</dbReference>
<evidence type="ECO:0000256" key="1">
    <source>
        <dbReference type="ARBA" id="ARBA00006994"/>
    </source>
</evidence>
<keyword evidence="6" id="KW-0963">Cytoplasm</keyword>
<dbReference type="InterPro" id="IPR041385">
    <property type="entry name" value="SH3_12"/>
</dbReference>
<feature type="region of interest" description="Disordered" evidence="7">
    <location>
        <begin position="1370"/>
        <end position="1449"/>
    </location>
</feature>
<evidence type="ECO:0000256" key="2">
    <source>
        <dbReference type="ARBA" id="ARBA00022664"/>
    </source>
</evidence>
<dbReference type="InterPro" id="IPR047008">
    <property type="entry name" value="XRN1_SH3_sf"/>
</dbReference>
<evidence type="ECO:0000256" key="3">
    <source>
        <dbReference type="ARBA" id="ARBA00022722"/>
    </source>
</evidence>
<dbReference type="InterPro" id="IPR014722">
    <property type="entry name" value="Rib_uL2_dom2"/>
</dbReference>
<feature type="compositionally biased region" description="Polar residues" evidence="7">
    <location>
        <begin position="1385"/>
        <end position="1397"/>
    </location>
</feature>
<dbReference type="Gene3D" id="2.170.260.40">
    <property type="match status" value="1"/>
</dbReference>
<dbReference type="Pfam" id="PF17846">
    <property type="entry name" value="XRN_M"/>
    <property type="match status" value="2"/>
</dbReference>
<keyword evidence="2" id="KW-0507">mRNA processing</keyword>
<feature type="compositionally biased region" description="Gly residues" evidence="7">
    <location>
        <begin position="1423"/>
        <end position="1433"/>
    </location>
</feature>
<feature type="domain" description="5'-3' exoribonuclease 1 D1" evidence="11">
    <location>
        <begin position="770"/>
        <end position="957"/>
    </location>
</feature>
<dbReference type="GO" id="GO:0006397">
    <property type="term" value="P:mRNA processing"/>
    <property type="evidence" value="ECO:0007669"/>
    <property type="project" value="UniProtKB-KW"/>
</dbReference>
<protein>
    <recommendedName>
        <fullName evidence="6">5'-3' exoribonuclease 1</fullName>
        <ecNumber evidence="6">3.1.13.-</ecNumber>
    </recommendedName>
</protein>
<reference evidence="13" key="1">
    <citation type="submission" date="2014-08" db="EMBL/GenBank/DDBJ databases">
        <authorList>
            <person name="Sharma Rahul"/>
            <person name="Thines Marco"/>
        </authorList>
    </citation>
    <scope>NUCLEOTIDE SEQUENCE</scope>
</reference>
<dbReference type="GO" id="GO:0005634">
    <property type="term" value="C:nucleus"/>
    <property type="evidence" value="ECO:0007669"/>
    <property type="project" value="TreeGrafter"/>
</dbReference>
<evidence type="ECO:0000259" key="12">
    <source>
        <dbReference type="Pfam" id="PF18334"/>
    </source>
</evidence>
<dbReference type="GO" id="GO:0003723">
    <property type="term" value="F:RNA binding"/>
    <property type="evidence" value="ECO:0007669"/>
    <property type="project" value="UniProtKB-KW"/>
</dbReference>
<organism evidence="13">
    <name type="scientific">Phaffia rhodozyma</name>
    <name type="common">Yeast</name>
    <name type="synonym">Xanthophyllomyces dendrorhous</name>
    <dbReference type="NCBI Taxonomy" id="264483"/>
    <lineage>
        <taxon>Eukaryota</taxon>
        <taxon>Fungi</taxon>
        <taxon>Dikarya</taxon>
        <taxon>Basidiomycota</taxon>
        <taxon>Agaricomycotina</taxon>
        <taxon>Tremellomycetes</taxon>
        <taxon>Cystofilobasidiales</taxon>
        <taxon>Mrakiaceae</taxon>
        <taxon>Phaffia</taxon>
    </lineage>
</organism>
<keyword evidence="5 6" id="KW-0269">Exonuclease</keyword>
<comment type="function">
    <text evidence="6">Multifunctional protein that exhibits several independent functions at different levels of the cellular processes. 5'-3' exonuclease component of the nonsense-mediated mRNA decay (NMD) which is a highly conserved mRNA degradation pathway, an RNA surveillance system whose role is to identify and rid cells of mRNA with premature termination codons and thus prevents accumulation of potentially harmful truncated proteins.</text>
</comment>
<feature type="region of interest" description="Disordered" evidence="7">
    <location>
        <begin position="511"/>
        <end position="547"/>
    </location>
</feature>
<dbReference type="GO" id="GO:0005737">
    <property type="term" value="C:cytoplasm"/>
    <property type="evidence" value="ECO:0007669"/>
    <property type="project" value="UniProtKB-SubCell"/>
</dbReference>
<feature type="domain" description="Xrn1 helical" evidence="9">
    <location>
        <begin position="287"/>
        <end position="378"/>
    </location>
</feature>
<dbReference type="PIRSF" id="PIRSF006743">
    <property type="entry name" value="Exonuclease_Xnr1"/>
    <property type="match status" value="1"/>
</dbReference>
<dbReference type="InterPro" id="IPR027073">
    <property type="entry name" value="5_3_exoribonuclease"/>
</dbReference>
<dbReference type="Gene3D" id="2.30.30.750">
    <property type="match status" value="1"/>
</dbReference>
<dbReference type="GO" id="GO:0000184">
    <property type="term" value="P:nuclear-transcribed mRNA catabolic process, nonsense-mediated decay"/>
    <property type="evidence" value="ECO:0007669"/>
    <property type="project" value="UniProtKB-KW"/>
</dbReference>
<dbReference type="InterPro" id="IPR041106">
    <property type="entry name" value="XRN1_D2_D3"/>
</dbReference>
<keyword evidence="4 6" id="KW-0378">Hydrolase</keyword>
<evidence type="ECO:0000259" key="9">
    <source>
        <dbReference type="Pfam" id="PF17846"/>
    </source>
</evidence>
<dbReference type="PANTHER" id="PTHR12341:SF7">
    <property type="entry name" value="5'-3' EXORIBONUCLEASE 1"/>
    <property type="match status" value="1"/>
</dbReference>
<dbReference type="Pfam" id="PF18129">
    <property type="entry name" value="SH3_12"/>
    <property type="match status" value="1"/>
</dbReference>
<keyword evidence="6" id="KW-0694">RNA-binding</keyword>
<evidence type="ECO:0000256" key="7">
    <source>
        <dbReference type="SAM" id="MobiDB-lite"/>
    </source>
</evidence>
<evidence type="ECO:0000256" key="4">
    <source>
        <dbReference type="ARBA" id="ARBA00022801"/>
    </source>
</evidence>
<evidence type="ECO:0000259" key="8">
    <source>
        <dbReference type="Pfam" id="PF03159"/>
    </source>
</evidence>
<dbReference type="InterPro" id="IPR047007">
    <property type="entry name" value="XRN1_D1_sf"/>
</dbReference>
<evidence type="ECO:0000256" key="6">
    <source>
        <dbReference type="PIRNR" id="PIRNR006743"/>
    </source>
</evidence>